<dbReference type="SMART" id="SM00449">
    <property type="entry name" value="SPRY"/>
    <property type="match status" value="1"/>
</dbReference>
<dbReference type="CDD" id="cd12885">
    <property type="entry name" value="SPRY_RanBP_like"/>
    <property type="match status" value="1"/>
</dbReference>
<dbReference type="AlphaFoldDB" id="A0A183BR90"/>
<keyword evidence="2" id="KW-1185">Reference proteome</keyword>
<reference evidence="2" key="1">
    <citation type="submission" date="2013-12" db="EMBL/GenBank/DDBJ databases">
        <authorList>
            <person name="Aslett M."/>
        </authorList>
    </citation>
    <scope>NUCLEOTIDE SEQUENCE [LARGE SCALE GENOMIC DNA]</scope>
    <source>
        <strain evidence="2">Lindley</strain>
    </source>
</reference>
<dbReference type="InterPro" id="IPR003877">
    <property type="entry name" value="SPRY_dom"/>
</dbReference>
<dbReference type="InterPro" id="IPR044736">
    <property type="entry name" value="Gid1/RanBPM/SPLA_SPRY"/>
</dbReference>
<dbReference type="Pfam" id="PF00622">
    <property type="entry name" value="SPRY"/>
    <property type="match status" value="1"/>
</dbReference>
<dbReference type="SUPFAM" id="SSF49899">
    <property type="entry name" value="Concanavalin A-like lectins/glucanases"/>
    <property type="match status" value="1"/>
</dbReference>
<proteinExistence type="predicted"/>
<reference evidence="2" key="2">
    <citation type="submission" date="2014-05" db="EMBL/GenBank/DDBJ databases">
        <title>The genome and life-stage specific transcriptomes of Globodera pallida elucidate key aspects of plant parasitism by a cyst nematode.</title>
        <authorList>
            <person name="Cotton J.A."/>
            <person name="Lilley C.J."/>
            <person name="Jones L.M."/>
            <person name="Kikuchi T."/>
            <person name="Reid A.J."/>
            <person name="Thorpe P."/>
            <person name="Tsai I.J."/>
            <person name="Beasley H."/>
            <person name="Blok V."/>
            <person name="Cock P.J.A."/>
            <person name="Van den Akker S.E."/>
            <person name="Holroyd N."/>
            <person name="Hunt M."/>
            <person name="Mantelin S."/>
            <person name="Naghra H."/>
            <person name="Pain A."/>
            <person name="Palomares-Rius J.E."/>
            <person name="Zarowiecki M."/>
            <person name="Berriman M."/>
            <person name="Jones J.T."/>
            <person name="Urwin P.E."/>
        </authorList>
    </citation>
    <scope>NUCLEOTIDE SEQUENCE [LARGE SCALE GENOMIC DNA]</scope>
    <source>
        <strain evidence="2">Lindley</strain>
    </source>
</reference>
<organism evidence="2 3">
    <name type="scientific">Globodera pallida</name>
    <name type="common">Potato cyst nematode worm</name>
    <name type="synonym">Heterodera pallida</name>
    <dbReference type="NCBI Taxonomy" id="36090"/>
    <lineage>
        <taxon>Eukaryota</taxon>
        <taxon>Metazoa</taxon>
        <taxon>Ecdysozoa</taxon>
        <taxon>Nematoda</taxon>
        <taxon>Chromadorea</taxon>
        <taxon>Rhabditida</taxon>
        <taxon>Tylenchina</taxon>
        <taxon>Tylenchomorpha</taxon>
        <taxon>Tylenchoidea</taxon>
        <taxon>Heteroderidae</taxon>
        <taxon>Heteroderinae</taxon>
        <taxon>Globodera</taxon>
    </lineage>
</organism>
<dbReference type="InterPro" id="IPR013320">
    <property type="entry name" value="ConA-like_dom_sf"/>
</dbReference>
<dbReference type="PROSITE" id="PS50188">
    <property type="entry name" value="B302_SPRY"/>
    <property type="match status" value="1"/>
</dbReference>
<reference evidence="3" key="3">
    <citation type="submission" date="2016-06" db="UniProtKB">
        <authorList>
            <consortium name="WormBaseParasite"/>
        </authorList>
    </citation>
    <scope>IDENTIFICATION</scope>
</reference>
<dbReference type="Proteomes" id="UP000050741">
    <property type="component" value="Unassembled WGS sequence"/>
</dbReference>
<dbReference type="Gene3D" id="2.60.120.920">
    <property type="match status" value="1"/>
</dbReference>
<name>A0A183BR90_GLOPA</name>
<sequence>MPTTVLGTDPRGGSVFAERPIPKKDIGIFYYELKIGTDDDKINHLFIGLSTKQMPLNFFGIEKSTYAYGNRGQFWCHDEEIETPADKPFDVGDVVGCGLNLATRQMIYTKNGQRLDTANLFVDSADHLSDLFPCISMSHPGNKIEANFGPNFKFNIVDGI</sequence>
<evidence type="ECO:0000313" key="2">
    <source>
        <dbReference type="Proteomes" id="UP000050741"/>
    </source>
</evidence>
<protein>
    <submittedName>
        <fullName evidence="3">B30.2/SPRY domain-containing protein</fullName>
    </submittedName>
</protein>
<evidence type="ECO:0000313" key="3">
    <source>
        <dbReference type="WBParaSite" id="GPLIN_000312600"/>
    </source>
</evidence>
<accession>A0A183BR90</accession>
<feature type="domain" description="B30.2/SPRY" evidence="1">
    <location>
        <begin position="1"/>
        <end position="153"/>
    </location>
</feature>
<evidence type="ECO:0000259" key="1">
    <source>
        <dbReference type="PROSITE" id="PS50188"/>
    </source>
</evidence>
<dbReference type="InterPro" id="IPR001870">
    <property type="entry name" value="B30.2/SPRY"/>
</dbReference>
<dbReference type="InterPro" id="IPR043136">
    <property type="entry name" value="B30.2/SPRY_sf"/>
</dbReference>
<dbReference type="WBParaSite" id="GPLIN_000312600">
    <property type="protein sequence ID" value="GPLIN_000312600"/>
    <property type="gene ID" value="GPLIN_000312600"/>
</dbReference>